<dbReference type="RefSeq" id="WP_090412306.1">
    <property type="nucleotide sequence ID" value="NZ_CAUFHM010000015.1"/>
</dbReference>
<dbReference type="Proteomes" id="UP000586254">
    <property type="component" value="Unassembled WGS sequence"/>
</dbReference>
<dbReference type="PROSITE" id="PS00105">
    <property type="entry name" value="AA_TRANSFER_CLASS_1"/>
    <property type="match status" value="1"/>
</dbReference>
<dbReference type="InterPro" id="IPR004839">
    <property type="entry name" value="Aminotransferase_I/II_large"/>
</dbReference>
<sequence>MQISKRVMGMGEPALLKYYPLVDKAEAEGKKVYYLNIGQPDICTPPSFMKKVNEMKENVLAYAAPEGENALREEACKYYRKYGLTYHKGDMLITNGGSEALLFTFLTICNPGDQILTPEPLYSIYKEMASATSIDLRGIKTYAEEGFALPDRETIEAAITPATRAILITNPGNPTGKVFSREEIERVRDIALAHDLYVIADEVYREFIYDGLAYVSPGHYPELDQNCIIIDSISKRYSACGARIGFILSKNQMFMNQIKKLCQMRLAVSSVDQLGAAELFKLDTSFFDDVLKEYTHRRDIVYDCLKTIDGVVCKKPTGAFYYVAKLPTKNACDFIEWMITDFDYEGKTVLLSPANDFYIHPEDGADEVRIAYVLKDTDMADAVETLKQGLNTYKEKFPERCK</sequence>
<comment type="caution">
    <text evidence="8">The sequence shown here is derived from an EMBL/GenBank/DDBJ whole genome shotgun (WGS) entry which is preliminary data.</text>
</comment>
<evidence type="ECO:0000256" key="2">
    <source>
        <dbReference type="ARBA" id="ARBA00007441"/>
    </source>
</evidence>
<keyword evidence="5" id="KW-0663">Pyridoxal phosphate</keyword>
<evidence type="ECO:0000256" key="1">
    <source>
        <dbReference type="ARBA" id="ARBA00001933"/>
    </source>
</evidence>
<dbReference type="PANTHER" id="PTHR46383:SF1">
    <property type="entry name" value="ASPARTATE AMINOTRANSFERASE"/>
    <property type="match status" value="1"/>
</dbReference>
<dbReference type="AlphaFoldDB" id="A0A1I5IVK3"/>
<comment type="cofactor">
    <cofactor evidence="1 6">
        <name>pyridoxal 5'-phosphate</name>
        <dbReference type="ChEBI" id="CHEBI:597326"/>
    </cofactor>
</comment>
<evidence type="ECO:0000313" key="8">
    <source>
        <dbReference type="EMBL" id="NZA37756.1"/>
    </source>
</evidence>
<dbReference type="PANTHER" id="PTHR46383">
    <property type="entry name" value="ASPARTATE AMINOTRANSFERASE"/>
    <property type="match status" value="1"/>
</dbReference>
<evidence type="ECO:0000256" key="3">
    <source>
        <dbReference type="ARBA" id="ARBA00022576"/>
    </source>
</evidence>
<dbReference type="InterPro" id="IPR015424">
    <property type="entry name" value="PyrdxlP-dep_Trfase"/>
</dbReference>
<dbReference type="EMBL" id="JACCKS010000006">
    <property type="protein sequence ID" value="NZA37756.1"/>
    <property type="molecule type" value="Genomic_DNA"/>
</dbReference>
<dbReference type="Gene3D" id="3.90.1150.10">
    <property type="entry name" value="Aspartate Aminotransferase, domain 1"/>
    <property type="match status" value="1"/>
</dbReference>
<dbReference type="InterPro" id="IPR050596">
    <property type="entry name" value="AspAT/PAT-like"/>
</dbReference>
<dbReference type="EC" id="2.6.1.-" evidence="6"/>
<evidence type="ECO:0000256" key="5">
    <source>
        <dbReference type="ARBA" id="ARBA00022898"/>
    </source>
</evidence>
<keyword evidence="3 6" id="KW-0032">Aminotransferase</keyword>
<evidence type="ECO:0000256" key="4">
    <source>
        <dbReference type="ARBA" id="ARBA00022679"/>
    </source>
</evidence>
<dbReference type="GO" id="GO:0008483">
    <property type="term" value="F:transaminase activity"/>
    <property type="evidence" value="ECO:0007669"/>
    <property type="project" value="UniProtKB-KW"/>
</dbReference>
<reference evidence="8 9" key="1">
    <citation type="submission" date="2020-07" db="EMBL/GenBank/DDBJ databases">
        <title>Organ Donor 1.</title>
        <authorList>
            <person name="Marsh A.J."/>
            <person name="Azcarate-Peril M.A."/>
        </authorList>
    </citation>
    <scope>NUCLEOTIDE SEQUENCE [LARGE SCALE GENOMIC DNA]</scope>
    <source>
        <strain evidence="8 9">AMC0717</strain>
    </source>
</reference>
<name>A0A1I5IVK3_9FIRM</name>
<dbReference type="CDD" id="cd00609">
    <property type="entry name" value="AAT_like"/>
    <property type="match status" value="1"/>
</dbReference>
<dbReference type="InterPro" id="IPR004838">
    <property type="entry name" value="NHTrfase_class1_PyrdxlP-BS"/>
</dbReference>
<dbReference type="GO" id="GO:0030170">
    <property type="term" value="F:pyridoxal phosphate binding"/>
    <property type="evidence" value="ECO:0007669"/>
    <property type="project" value="InterPro"/>
</dbReference>
<dbReference type="Gene3D" id="3.40.640.10">
    <property type="entry name" value="Type I PLP-dependent aspartate aminotransferase-like (Major domain)"/>
    <property type="match status" value="1"/>
</dbReference>
<dbReference type="InterPro" id="IPR015422">
    <property type="entry name" value="PyrdxlP-dep_Trfase_small"/>
</dbReference>
<protein>
    <recommendedName>
        <fullName evidence="6">Aminotransferase</fullName>
        <ecNumber evidence="6">2.6.1.-</ecNumber>
    </recommendedName>
</protein>
<accession>A0A1I5IVK3</accession>
<dbReference type="InterPro" id="IPR015421">
    <property type="entry name" value="PyrdxlP-dep_Trfase_major"/>
</dbReference>
<comment type="similarity">
    <text evidence="2 6">Belongs to the class-I pyridoxal-phosphate-dependent aminotransferase family.</text>
</comment>
<gene>
    <name evidence="8" type="ORF">H0N91_06285</name>
</gene>
<proteinExistence type="inferred from homology"/>
<dbReference type="NCBIfam" id="NF005744">
    <property type="entry name" value="PRK07568.1"/>
    <property type="match status" value="1"/>
</dbReference>
<dbReference type="Pfam" id="PF00155">
    <property type="entry name" value="Aminotran_1_2"/>
    <property type="match status" value="1"/>
</dbReference>
<organism evidence="8 9">
    <name type="scientific">Eubacterium callanderi</name>
    <dbReference type="NCBI Taxonomy" id="53442"/>
    <lineage>
        <taxon>Bacteria</taxon>
        <taxon>Bacillati</taxon>
        <taxon>Bacillota</taxon>
        <taxon>Clostridia</taxon>
        <taxon>Eubacteriales</taxon>
        <taxon>Eubacteriaceae</taxon>
        <taxon>Eubacterium</taxon>
    </lineage>
</organism>
<dbReference type="SUPFAM" id="SSF53383">
    <property type="entry name" value="PLP-dependent transferases"/>
    <property type="match status" value="1"/>
</dbReference>
<feature type="domain" description="Aminotransferase class I/classII large" evidence="7">
    <location>
        <begin position="32"/>
        <end position="385"/>
    </location>
</feature>
<evidence type="ECO:0000256" key="6">
    <source>
        <dbReference type="RuleBase" id="RU000481"/>
    </source>
</evidence>
<evidence type="ECO:0000259" key="7">
    <source>
        <dbReference type="Pfam" id="PF00155"/>
    </source>
</evidence>
<dbReference type="GO" id="GO:0006520">
    <property type="term" value="P:amino acid metabolic process"/>
    <property type="evidence" value="ECO:0007669"/>
    <property type="project" value="InterPro"/>
</dbReference>
<keyword evidence="4 6" id="KW-0808">Transferase</keyword>
<evidence type="ECO:0000313" key="9">
    <source>
        <dbReference type="Proteomes" id="UP000586254"/>
    </source>
</evidence>